<gene>
    <name evidence="4" type="ORF">SAMN05216574_11968</name>
</gene>
<dbReference type="SMART" id="SM00052">
    <property type="entry name" value="EAL"/>
    <property type="match status" value="1"/>
</dbReference>
<dbReference type="Pfam" id="PF00990">
    <property type="entry name" value="GGDEF"/>
    <property type="match status" value="1"/>
</dbReference>
<dbReference type="AlphaFoldDB" id="A0A1I2K6A3"/>
<proteinExistence type="predicted"/>
<accession>A0A1I2K6A3</accession>
<dbReference type="InterPro" id="IPR043128">
    <property type="entry name" value="Rev_trsase/Diguanyl_cyclase"/>
</dbReference>
<dbReference type="RefSeq" id="WP_139228960.1">
    <property type="nucleotide sequence ID" value="NZ_FOND01000019.1"/>
</dbReference>
<dbReference type="Gene3D" id="3.30.70.270">
    <property type="match status" value="1"/>
</dbReference>
<dbReference type="Proteomes" id="UP000198589">
    <property type="component" value="Unassembled WGS sequence"/>
</dbReference>
<dbReference type="InterPro" id="IPR035919">
    <property type="entry name" value="EAL_sf"/>
</dbReference>
<dbReference type="Gene3D" id="3.20.20.450">
    <property type="entry name" value="EAL domain"/>
    <property type="match status" value="1"/>
</dbReference>
<evidence type="ECO:0000256" key="1">
    <source>
        <dbReference type="SAM" id="Phobius"/>
    </source>
</evidence>
<dbReference type="EMBL" id="FOND01000019">
    <property type="protein sequence ID" value="SFF61869.1"/>
    <property type="molecule type" value="Genomic_DNA"/>
</dbReference>
<dbReference type="PANTHER" id="PTHR33121:SF70">
    <property type="entry name" value="SIGNALING PROTEIN YKOW"/>
    <property type="match status" value="1"/>
</dbReference>
<sequence>MSSVLLVLVFAVALGGIAWSLQALEKRAVVRADDDGLESAAVIAASLVQPHLHAADVLAGQLTADDIGEMQAAATVLRRDGRLIGLGVWRLDGSPLFLDDAFAEGRMRLSDADLQRAASGEPWTVHRVDPDGEGHLEVTIPVPSEGASDTAVASVVKVVLPRADLTPAALERLDRQQAWTALILLSPVLGLVLLQWRLRRRQEERRRDPLTGLLNGRALTDDCTRLLAKASDRRPLALLVIDLTEFKTVNSTLGHPAGDMLLQQVAAALKAAVRQGDRVFRLGGDEFAVLLRDLRDASGAQKRAESLLRHLREASFRVDGVDLVVDAGIGVTLAPEHGTTVADLLQRADVAMYQAKRAESGTMIYDASTDEHDVGELAMGTELRRALENEEFVLHYQPKVALADQCVTSVEALVRWQHPTRGLLPPGVFLPALERSGLMQPLTRWVLREAIRQAASWRRAGMPLAVAVNISPRSLLEDDLPARVLAKLLAADLPASFLELEITETAVMTDPKKAALVLAQLNARGIKVSIDDFGAGYTSLAHLRTLPISALKIDRSLISHMLERDEDHAVTEALIGLGHRLGLTVIAEGIETDEVLDRLTQLGCDEAQGYLISKPVAPDALEGWMAARAVDQGSPSAQVS</sequence>
<dbReference type="STRING" id="1798228.SAMN05216574_11968"/>
<dbReference type="SMART" id="SM00267">
    <property type="entry name" value="GGDEF"/>
    <property type="match status" value="1"/>
</dbReference>
<evidence type="ECO:0000259" key="2">
    <source>
        <dbReference type="PROSITE" id="PS50883"/>
    </source>
</evidence>
<protein>
    <submittedName>
        <fullName evidence="4">Diguanylate cyclase (GGDEF) domain-containing protein</fullName>
    </submittedName>
</protein>
<dbReference type="InterPro" id="IPR000160">
    <property type="entry name" value="GGDEF_dom"/>
</dbReference>
<dbReference type="SUPFAM" id="SSF141868">
    <property type="entry name" value="EAL domain-like"/>
    <property type="match status" value="1"/>
</dbReference>
<dbReference type="SUPFAM" id="SSF55073">
    <property type="entry name" value="Nucleotide cyclase"/>
    <property type="match status" value="1"/>
</dbReference>
<dbReference type="CDD" id="cd01948">
    <property type="entry name" value="EAL"/>
    <property type="match status" value="1"/>
</dbReference>
<dbReference type="InterPro" id="IPR050706">
    <property type="entry name" value="Cyclic-di-GMP_PDE-like"/>
</dbReference>
<dbReference type="InterPro" id="IPR001633">
    <property type="entry name" value="EAL_dom"/>
</dbReference>
<dbReference type="NCBIfam" id="TIGR00254">
    <property type="entry name" value="GGDEF"/>
    <property type="match status" value="1"/>
</dbReference>
<evidence type="ECO:0000259" key="3">
    <source>
        <dbReference type="PROSITE" id="PS50887"/>
    </source>
</evidence>
<dbReference type="PROSITE" id="PS50887">
    <property type="entry name" value="GGDEF"/>
    <property type="match status" value="1"/>
</dbReference>
<evidence type="ECO:0000313" key="5">
    <source>
        <dbReference type="Proteomes" id="UP000198589"/>
    </source>
</evidence>
<keyword evidence="1" id="KW-1133">Transmembrane helix</keyword>
<keyword evidence="1" id="KW-0812">Transmembrane</keyword>
<reference evidence="5" key="1">
    <citation type="submission" date="2016-10" db="EMBL/GenBank/DDBJ databases">
        <authorList>
            <person name="Varghese N."/>
            <person name="Submissions S."/>
        </authorList>
    </citation>
    <scope>NUCLEOTIDE SEQUENCE [LARGE SCALE GENOMIC DNA]</scope>
    <source>
        <strain evidence="5">DSM 46838</strain>
    </source>
</reference>
<organism evidence="4 5">
    <name type="scientific">Blastococcus tunisiensis</name>
    <dbReference type="NCBI Taxonomy" id="1798228"/>
    <lineage>
        <taxon>Bacteria</taxon>
        <taxon>Bacillati</taxon>
        <taxon>Actinomycetota</taxon>
        <taxon>Actinomycetes</taxon>
        <taxon>Geodermatophilales</taxon>
        <taxon>Geodermatophilaceae</taxon>
        <taxon>Blastococcus</taxon>
    </lineage>
</organism>
<dbReference type="PROSITE" id="PS50883">
    <property type="entry name" value="EAL"/>
    <property type="match status" value="1"/>
</dbReference>
<keyword evidence="1" id="KW-0472">Membrane</keyword>
<dbReference type="CDD" id="cd01949">
    <property type="entry name" value="GGDEF"/>
    <property type="match status" value="1"/>
</dbReference>
<dbReference type="InterPro" id="IPR029787">
    <property type="entry name" value="Nucleotide_cyclase"/>
</dbReference>
<dbReference type="Pfam" id="PF00563">
    <property type="entry name" value="EAL"/>
    <property type="match status" value="1"/>
</dbReference>
<dbReference type="OrthoDB" id="23692at2"/>
<name>A0A1I2K6A3_9ACTN</name>
<keyword evidence="5" id="KW-1185">Reference proteome</keyword>
<feature type="domain" description="GGDEF" evidence="3">
    <location>
        <begin position="234"/>
        <end position="367"/>
    </location>
</feature>
<dbReference type="PANTHER" id="PTHR33121">
    <property type="entry name" value="CYCLIC DI-GMP PHOSPHODIESTERASE PDEF"/>
    <property type="match status" value="1"/>
</dbReference>
<dbReference type="GO" id="GO:0071111">
    <property type="term" value="F:cyclic-guanylate-specific phosphodiesterase activity"/>
    <property type="evidence" value="ECO:0007669"/>
    <property type="project" value="InterPro"/>
</dbReference>
<feature type="transmembrane region" description="Helical" evidence="1">
    <location>
        <begin position="178"/>
        <end position="198"/>
    </location>
</feature>
<feature type="domain" description="EAL" evidence="2">
    <location>
        <begin position="376"/>
        <end position="629"/>
    </location>
</feature>
<evidence type="ECO:0000313" key="4">
    <source>
        <dbReference type="EMBL" id="SFF61869.1"/>
    </source>
</evidence>